<dbReference type="PANTHER" id="PTHR33365">
    <property type="entry name" value="YALI0B05434P"/>
    <property type="match status" value="1"/>
</dbReference>
<accession>A0A9P5GEQ0</accession>
<reference evidence="2" key="1">
    <citation type="submission" date="2020-02" db="EMBL/GenBank/DDBJ databases">
        <authorList>
            <person name="Lichtner F.J."/>
        </authorList>
    </citation>
    <scope>NUCLEOTIDE SEQUENCE</scope>
    <source>
        <strain evidence="2">G10</strain>
    </source>
</reference>
<dbReference type="GO" id="GO:0043386">
    <property type="term" value="P:mycotoxin biosynthetic process"/>
    <property type="evidence" value="ECO:0007669"/>
    <property type="project" value="InterPro"/>
</dbReference>
<evidence type="ECO:0008006" key="4">
    <source>
        <dbReference type="Google" id="ProtNLM"/>
    </source>
</evidence>
<comment type="caution">
    <text evidence="2">The sequence shown here is derived from an EMBL/GenBank/DDBJ whole genome shotgun (WGS) entry which is preliminary data.</text>
</comment>
<dbReference type="PANTHER" id="PTHR33365:SF7">
    <property type="entry name" value="TAT PATHWAY SIGNAL SEQUENCE"/>
    <property type="match status" value="1"/>
</dbReference>
<proteinExistence type="inferred from homology"/>
<sequence>MKNSLSNPNSAPANDAISYEDVYYNASLIIKSPFTGKPRAELDHAWSDLLQYSSIIVSEADLKNVNKTSIPIPGMDDAYWVDLSVTHELHCIKRLYQYFHKETYFASLSPEDEELNFMHTDHCLEILRQAAMCHADTSLIPMRWSAHSPVPEADFSVPHKCVNWEKLRMWTRDHSIDVMKPGFLQHPTLGPAFPDGSNKGIGVEHNHTHGN</sequence>
<name>A0A9P5GEQ0_PENCR</name>
<dbReference type="AlphaFoldDB" id="A0A9P5GEQ0"/>
<dbReference type="OrthoDB" id="3687641at2759"/>
<gene>
    <name evidence="2" type="ORF">PCG10_002154</name>
</gene>
<dbReference type="Proteomes" id="UP000701341">
    <property type="component" value="Unassembled WGS sequence"/>
</dbReference>
<dbReference type="EMBL" id="JAAOZQ010000139">
    <property type="protein sequence ID" value="KAF7516393.1"/>
    <property type="molecule type" value="Genomic_DNA"/>
</dbReference>
<comment type="similarity">
    <text evidence="1">Belongs to the ustYa family.</text>
</comment>
<dbReference type="Pfam" id="PF11807">
    <property type="entry name" value="UstYa"/>
    <property type="match status" value="1"/>
</dbReference>
<protein>
    <recommendedName>
        <fullName evidence="4">Tat pathway signal sequence protein</fullName>
    </recommendedName>
</protein>
<keyword evidence="3" id="KW-1185">Reference proteome</keyword>
<organism evidence="2 3">
    <name type="scientific">Penicillium crustosum</name>
    <name type="common">Blue mold fungus</name>
    <dbReference type="NCBI Taxonomy" id="36656"/>
    <lineage>
        <taxon>Eukaryota</taxon>
        <taxon>Fungi</taxon>
        <taxon>Dikarya</taxon>
        <taxon>Ascomycota</taxon>
        <taxon>Pezizomycotina</taxon>
        <taxon>Eurotiomycetes</taxon>
        <taxon>Eurotiomycetidae</taxon>
        <taxon>Eurotiales</taxon>
        <taxon>Aspergillaceae</taxon>
        <taxon>Penicillium</taxon>
    </lineage>
</organism>
<evidence type="ECO:0000256" key="1">
    <source>
        <dbReference type="ARBA" id="ARBA00035112"/>
    </source>
</evidence>
<dbReference type="InterPro" id="IPR021765">
    <property type="entry name" value="UstYa-like"/>
</dbReference>
<evidence type="ECO:0000313" key="2">
    <source>
        <dbReference type="EMBL" id="KAF7516393.1"/>
    </source>
</evidence>
<evidence type="ECO:0000313" key="3">
    <source>
        <dbReference type="Proteomes" id="UP000701341"/>
    </source>
</evidence>